<dbReference type="AlphaFoldDB" id="A0A7C2ZXH1"/>
<sequence length="347" mass="38391">MRLWPALEAMPGPAAVLAEWRRLAGAELDFLTPYLQPRQRLAASYPHVVGGEPTYPYEVVEHGPDDFVGICPETEDRIVLTRKDLIVYELDWPLFLGDIAAALGFERRAADPDELPPLTRLVGDYRPTAGYSFPAYLTVPLESRTLTSAVCMLVSTSDDALILLTPTRRRLRPDAQQILERKKCCFLPLQEALAATGPRQWHATDAAVQALRDFTDLHVPSAEADNGMEFFPTPAGATWADLSIRFVDGHSVAVRVGAAGGTYHYAQMGMADGRNARPTKQWELLQALARNHGVLTWKSPDAGRKNKKRRELLARDLKAFFRLGGEPIAATDDGKGWRAIFALCADD</sequence>
<name>A0A7C2ZXH1_9BACT</name>
<comment type="caution">
    <text evidence="1">The sequence shown here is derived from an EMBL/GenBank/DDBJ whole genome shotgun (WGS) entry which is preliminary data.</text>
</comment>
<dbReference type="EMBL" id="DSID01000228">
    <property type="protein sequence ID" value="HEX70180.1"/>
    <property type="molecule type" value="Genomic_DNA"/>
</dbReference>
<evidence type="ECO:0000313" key="1">
    <source>
        <dbReference type="EMBL" id="HEX70180.1"/>
    </source>
</evidence>
<gene>
    <name evidence="1" type="ORF">ENP13_02920</name>
</gene>
<protein>
    <submittedName>
        <fullName evidence="1">Uncharacterized protein</fullName>
    </submittedName>
</protein>
<proteinExistence type="predicted"/>
<organism evidence="1">
    <name type="scientific">Thermorudis sp</name>
    <dbReference type="NCBI Taxonomy" id="1969470"/>
    <lineage>
        <taxon>Bacteria</taxon>
        <taxon>Pseudomonadati</taxon>
        <taxon>Thermomicrobiota</taxon>
        <taxon>Thermomicrobia</taxon>
        <taxon>Thermomicrobia incertae sedis</taxon>
        <taxon>Thermorudis</taxon>
    </lineage>
</organism>
<reference evidence="1" key="1">
    <citation type="journal article" date="2020" name="mSystems">
        <title>Genome- and Community-Level Interaction Insights into Carbon Utilization and Element Cycling Functions of Hydrothermarchaeota in Hydrothermal Sediment.</title>
        <authorList>
            <person name="Zhou Z."/>
            <person name="Liu Y."/>
            <person name="Xu W."/>
            <person name="Pan J."/>
            <person name="Luo Z.H."/>
            <person name="Li M."/>
        </authorList>
    </citation>
    <scope>NUCLEOTIDE SEQUENCE [LARGE SCALE GENOMIC DNA]</scope>
    <source>
        <strain evidence="1">SpSt-192</strain>
    </source>
</reference>
<accession>A0A7C2ZXH1</accession>